<accession>A0AAW0H5T8</accession>
<dbReference type="InterPro" id="IPR007110">
    <property type="entry name" value="Ig-like_dom"/>
</dbReference>
<dbReference type="GO" id="GO:0009986">
    <property type="term" value="C:cell surface"/>
    <property type="evidence" value="ECO:0007669"/>
    <property type="project" value="TreeGrafter"/>
</dbReference>
<evidence type="ECO:0000256" key="1">
    <source>
        <dbReference type="ARBA" id="ARBA00022729"/>
    </source>
</evidence>
<reference evidence="6 7" key="1">
    <citation type="journal article" date="2023" name="bioRxiv">
        <title>Conserved and derived expression patterns and positive selection on dental genes reveal complex evolutionary context of ever-growing rodent molars.</title>
        <authorList>
            <person name="Calamari Z.T."/>
            <person name="Song A."/>
            <person name="Cohen E."/>
            <person name="Akter M."/>
            <person name="Roy R.D."/>
            <person name="Hallikas O."/>
            <person name="Christensen M.M."/>
            <person name="Li P."/>
            <person name="Marangoni P."/>
            <person name="Jernvall J."/>
            <person name="Klein O.D."/>
        </authorList>
    </citation>
    <scope>NUCLEOTIDE SEQUENCE [LARGE SCALE GENOMIC DNA]</scope>
    <source>
        <strain evidence="6">V071</strain>
    </source>
</reference>
<keyword evidence="2" id="KW-1015">Disulfide bond</keyword>
<dbReference type="InterPro" id="IPR003599">
    <property type="entry name" value="Ig_sub"/>
</dbReference>
<dbReference type="PROSITE" id="PS50835">
    <property type="entry name" value="IG_LIKE"/>
    <property type="match status" value="1"/>
</dbReference>
<evidence type="ECO:0000259" key="5">
    <source>
        <dbReference type="PROSITE" id="PS50835"/>
    </source>
</evidence>
<evidence type="ECO:0000313" key="7">
    <source>
        <dbReference type="Proteomes" id="UP001488838"/>
    </source>
</evidence>
<keyword evidence="3" id="KW-0325">Glycoprotein</keyword>
<dbReference type="PANTHER" id="PTHR44337">
    <property type="entry name" value="CARCINOEMBRYONIC ANTIGEN-RELATED CELL ADHESION MOLECULE 8"/>
    <property type="match status" value="1"/>
</dbReference>
<evidence type="ECO:0000256" key="4">
    <source>
        <dbReference type="ARBA" id="ARBA00023319"/>
    </source>
</evidence>
<proteinExistence type="predicted"/>
<keyword evidence="4" id="KW-0393">Immunoglobulin domain</keyword>
<dbReference type="EMBL" id="JBBHLL010000746">
    <property type="protein sequence ID" value="KAK7798003.1"/>
    <property type="molecule type" value="Genomic_DNA"/>
</dbReference>
<name>A0AAW0H5T8_MYOGA</name>
<gene>
    <name evidence="6" type="ORF">U0070_005222</name>
</gene>
<dbReference type="SMART" id="SM00409">
    <property type="entry name" value="IG"/>
    <property type="match status" value="1"/>
</dbReference>
<dbReference type="InterPro" id="IPR013783">
    <property type="entry name" value="Ig-like_fold"/>
</dbReference>
<dbReference type="InterPro" id="IPR036179">
    <property type="entry name" value="Ig-like_dom_sf"/>
</dbReference>
<keyword evidence="7" id="KW-1185">Reference proteome</keyword>
<dbReference type="SUPFAM" id="SSF48726">
    <property type="entry name" value="Immunoglobulin"/>
    <property type="match status" value="1"/>
</dbReference>
<dbReference type="Gene3D" id="2.60.40.10">
    <property type="entry name" value="Immunoglobulins"/>
    <property type="match status" value="1"/>
</dbReference>
<evidence type="ECO:0000256" key="2">
    <source>
        <dbReference type="ARBA" id="ARBA00023157"/>
    </source>
</evidence>
<feature type="non-terminal residue" evidence="6">
    <location>
        <position position="160"/>
    </location>
</feature>
<keyword evidence="1" id="KW-0732">Signal</keyword>
<dbReference type="InterPro" id="IPR013151">
    <property type="entry name" value="Immunoglobulin_dom"/>
</dbReference>
<dbReference type="AlphaFoldDB" id="A0AAW0H5T8"/>
<protein>
    <recommendedName>
        <fullName evidence="5">Ig-like domain-containing protein</fullName>
    </recommendedName>
</protein>
<comment type="caution">
    <text evidence="6">The sequence shown here is derived from an EMBL/GenBank/DDBJ whole genome shotgun (WGS) entry which is preliminary data.</text>
</comment>
<dbReference type="SMART" id="SM00408">
    <property type="entry name" value="IGc2"/>
    <property type="match status" value="1"/>
</dbReference>
<dbReference type="GO" id="GO:0007157">
    <property type="term" value="P:heterophilic cell-cell adhesion via plasma membrane cell adhesion molecules"/>
    <property type="evidence" value="ECO:0007669"/>
    <property type="project" value="TreeGrafter"/>
</dbReference>
<evidence type="ECO:0000256" key="3">
    <source>
        <dbReference type="ARBA" id="ARBA00023180"/>
    </source>
</evidence>
<organism evidence="6 7">
    <name type="scientific">Myodes glareolus</name>
    <name type="common">Bank vole</name>
    <name type="synonym">Clethrionomys glareolus</name>
    <dbReference type="NCBI Taxonomy" id="447135"/>
    <lineage>
        <taxon>Eukaryota</taxon>
        <taxon>Metazoa</taxon>
        <taxon>Chordata</taxon>
        <taxon>Craniata</taxon>
        <taxon>Vertebrata</taxon>
        <taxon>Euteleostomi</taxon>
        <taxon>Mammalia</taxon>
        <taxon>Eutheria</taxon>
        <taxon>Euarchontoglires</taxon>
        <taxon>Glires</taxon>
        <taxon>Rodentia</taxon>
        <taxon>Myomorpha</taxon>
        <taxon>Muroidea</taxon>
        <taxon>Cricetidae</taxon>
        <taxon>Arvicolinae</taxon>
        <taxon>Myodes</taxon>
    </lineage>
</organism>
<feature type="non-terminal residue" evidence="6">
    <location>
        <position position="1"/>
    </location>
</feature>
<dbReference type="PANTHER" id="PTHR44337:SF20">
    <property type="entry name" value="CARCINOEMBRYONIC ANTIGEN-RELATED CELL ADHESION MOLECULE 5-RELATED"/>
    <property type="match status" value="1"/>
</dbReference>
<evidence type="ECO:0000313" key="6">
    <source>
        <dbReference type="EMBL" id="KAK7798003.1"/>
    </source>
</evidence>
<sequence>PVTLPFIQATNTTVKELDTVFLTCFSNDTGIPSNRSMSLELTDEKKISQTKNTLTIDPVRREDSGKYRCEVSNPVSSKWSDPNQLDIIVLEMGLILYQQCAKWPLPPIPKLLLKQFCPTLLKVITFFYNITQKDAGAYMLRMIMGNLEVRDVSVQFHVHP</sequence>
<dbReference type="InterPro" id="IPR052598">
    <property type="entry name" value="IgSF_CEA-related"/>
</dbReference>
<feature type="domain" description="Ig-like" evidence="5">
    <location>
        <begin position="1"/>
        <end position="86"/>
    </location>
</feature>
<dbReference type="Pfam" id="PF00047">
    <property type="entry name" value="ig"/>
    <property type="match status" value="1"/>
</dbReference>
<dbReference type="Proteomes" id="UP001488838">
    <property type="component" value="Unassembled WGS sequence"/>
</dbReference>
<dbReference type="InterPro" id="IPR003598">
    <property type="entry name" value="Ig_sub2"/>
</dbReference>